<dbReference type="PROSITE" id="PS50850">
    <property type="entry name" value="MFS"/>
    <property type="match status" value="1"/>
</dbReference>
<dbReference type="Gene3D" id="1.20.1250.20">
    <property type="entry name" value="MFS general substrate transporter like domains"/>
    <property type="match status" value="1"/>
</dbReference>
<keyword evidence="6 7" id="KW-0472">Membrane</keyword>
<dbReference type="Pfam" id="PF07690">
    <property type="entry name" value="MFS_1"/>
    <property type="match status" value="2"/>
</dbReference>
<comment type="subcellular location">
    <subcellularLocation>
        <location evidence="1">Cell membrane</location>
        <topology evidence="1">Multi-pass membrane protein</topology>
    </subcellularLocation>
</comment>
<dbReference type="GO" id="GO:0022857">
    <property type="term" value="F:transmembrane transporter activity"/>
    <property type="evidence" value="ECO:0007669"/>
    <property type="project" value="InterPro"/>
</dbReference>
<evidence type="ECO:0000313" key="10">
    <source>
        <dbReference type="Proteomes" id="UP000183507"/>
    </source>
</evidence>
<accession>A0A1G6UTV9</accession>
<evidence type="ECO:0000256" key="2">
    <source>
        <dbReference type="ARBA" id="ARBA00022448"/>
    </source>
</evidence>
<feature type="transmembrane region" description="Helical" evidence="7">
    <location>
        <begin position="273"/>
        <end position="294"/>
    </location>
</feature>
<evidence type="ECO:0000256" key="1">
    <source>
        <dbReference type="ARBA" id="ARBA00004651"/>
    </source>
</evidence>
<feature type="transmembrane region" description="Helical" evidence="7">
    <location>
        <begin position="306"/>
        <end position="321"/>
    </location>
</feature>
<evidence type="ECO:0000259" key="8">
    <source>
        <dbReference type="PROSITE" id="PS50850"/>
    </source>
</evidence>
<feature type="transmembrane region" description="Helical" evidence="7">
    <location>
        <begin position="20"/>
        <end position="46"/>
    </location>
</feature>
<evidence type="ECO:0000256" key="6">
    <source>
        <dbReference type="ARBA" id="ARBA00023136"/>
    </source>
</evidence>
<dbReference type="PANTHER" id="PTHR23517">
    <property type="entry name" value="RESISTANCE PROTEIN MDTM, PUTATIVE-RELATED-RELATED"/>
    <property type="match status" value="1"/>
</dbReference>
<dbReference type="GO" id="GO:0005886">
    <property type="term" value="C:plasma membrane"/>
    <property type="evidence" value="ECO:0007669"/>
    <property type="project" value="UniProtKB-SubCell"/>
</dbReference>
<dbReference type="AlphaFoldDB" id="A0A1G6UTV9"/>
<dbReference type="Proteomes" id="UP000183507">
    <property type="component" value="Unassembled WGS sequence"/>
</dbReference>
<dbReference type="InterPro" id="IPR050171">
    <property type="entry name" value="MFS_Transporters"/>
</dbReference>
<proteinExistence type="predicted"/>
<sequence length="428" mass="48336">MANLKEKDGILMFRKFHANIKIKLICSFFNRFATRTVLPFMALYFSDEIGKVLTGFLLTLNIILQFLSSLIGGYLADRYPRKKILLIGQLSNAISYLGMTIFLNPLINKVSGVIIFFMLSAIVGSLHKSAMDAIIIDSTTKDNRKSIYTFDYWLYNVSLSLGMVIGGLFYVKYRFELFTMLTIILFATTYIYQVFIDDKEDELNHLYNKETNISIKDMLLNYFLAAKDKKWLSFVVGGICIFSAELSLGNYIGVRLAEEFIPMKIFNFQLDGIKMMSLLVITNTILAVTLTFVVSNMIKKFNQRKVFLIGILINVIGYGVLAISNQWLVLMFFITIATIGELIYSPIRQVLQVELIPRDKRASYLALGSFSIQGASILASLGITIGTFLQSMTMSLIIVLIGGLGMLLSYFAVYLNAKQVENIKESVN</sequence>
<gene>
    <name evidence="9" type="ORF">SAMN04487767_106105</name>
</gene>
<name>A0A1G6UTV9_9BACI</name>
<evidence type="ECO:0000313" key="9">
    <source>
        <dbReference type="EMBL" id="SDD44749.1"/>
    </source>
</evidence>
<evidence type="ECO:0000256" key="7">
    <source>
        <dbReference type="SAM" id="Phobius"/>
    </source>
</evidence>
<keyword evidence="2" id="KW-0813">Transport</keyword>
<feature type="transmembrane region" description="Helical" evidence="7">
    <location>
        <begin position="152"/>
        <end position="171"/>
    </location>
</feature>
<feature type="transmembrane region" description="Helical" evidence="7">
    <location>
        <begin position="364"/>
        <end position="389"/>
    </location>
</feature>
<feature type="transmembrane region" description="Helical" evidence="7">
    <location>
        <begin position="113"/>
        <end position="131"/>
    </location>
</feature>
<reference evidence="10" key="1">
    <citation type="submission" date="2016-10" db="EMBL/GenBank/DDBJ databases">
        <authorList>
            <person name="Varghese N."/>
        </authorList>
    </citation>
    <scope>NUCLEOTIDE SEQUENCE [LARGE SCALE GENOMIC DNA]</scope>
    <source>
        <strain evidence="10">KPR-7A</strain>
    </source>
</reference>
<keyword evidence="3" id="KW-1003">Cell membrane</keyword>
<protein>
    <submittedName>
        <fullName evidence="9">MFS transporter, DHA1 family, multidrug resistance protein B</fullName>
    </submittedName>
</protein>
<dbReference type="InterPro" id="IPR020846">
    <property type="entry name" value="MFS_dom"/>
</dbReference>
<feature type="transmembrane region" description="Helical" evidence="7">
    <location>
        <begin position="84"/>
        <end position="107"/>
    </location>
</feature>
<dbReference type="RefSeq" id="WP_074651214.1">
    <property type="nucleotide sequence ID" value="NZ_FMZR01000006.1"/>
</dbReference>
<dbReference type="InterPro" id="IPR036259">
    <property type="entry name" value="MFS_trans_sf"/>
</dbReference>
<feature type="domain" description="Major facilitator superfamily (MFS) profile" evidence="8">
    <location>
        <begin position="1"/>
        <end position="420"/>
    </location>
</feature>
<evidence type="ECO:0000256" key="5">
    <source>
        <dbReference type="ARBA" id="ARBA00022989"/>
    </source>
</evidence>
<feature type="transmembrane region" description="Helical" evidence="7">
    <location>
        <begin position="177"/>
        <end position="196"/>
    </location>
</feature>
<feature type="transmembrane region" description="Helical" evidence="7">
    <location>
        <begin position="231"/>
        <end position="253"/>
    </location>
</feature>
<feature type="transmembrane region" description="Helical" evidence="7">
    <location>
        <begin position="395"/>
        <end position="415"/>
    </location>
</feature>
<dbReference type="EMBL" id="FMZR01000006">
    <property type="protein sequence ID" value="SDD44749.1"/>
    <property type="molecule type" value="Genomic_DNA"/>
</dbReference>
<evidence type="ECO:0000256" key="4">
    <source>
        <dbReference type="ARBA" id="ARBA00022692"/>
    </source>
</evidence>
<feature type="transmembrane region" description="Helical" evidence="7">
    <location>
        <begin position="327"/>
        <end position="344"/>
    </location>
</feature>
<keyword evidence="4 7" id="KW-0812">Transmembrane</keyword>
<keyword evidence="5 7" id="KW-1133">Transmembrane helix</keyword>
<organism evidence="9 10">
    <name type="scientific">Bacillus wiedmannii</name>
    <dbReference type="NCBI Taxonomy" id="1890302"/>
    <lineage>
        <taxon>Bacteria</taxon>
        <taxon>Bacillati</taxon>
        <taxon>Bacillota</taxon>
        <taxon>Bacilli</taxon>
        <taxon>Bacillales</taxon>
        <taxon>Bacillaceae</taxon>
        <taxon>Bacillus</taxon>
        <taxon>Bacillus cereus group</taxon>
    </lineage>
</organism>
<feature type="transmembrane region" description="Helical" evidence="7">
    <location>
        <begin position="52"/>
        <end position="72"/>
    </location>
</feature>
<dbReference type="SUPFAM" id="SSF103473">
    <property type="entry name" value="MFS general substrate transporter"/>
    <property type="match status" value="1"/>
</dbReference>
<evidence type="ECO:0000256" key="3">
    <source>
        <dbReference type="ARBA" id="ARBA00022475"/>
    </source>
</evidence>
<dbReference type="PANTHER" id="PTHR23517:SF3">
    <property type="entry name" value="INTEGRAL MEMBRANE TRANSPORT PROTEIN"/>
    <property type="match status" value="1"/>
</dbReference>
<dbReference type="InterPro" id="IPR011701">
    <property type="entry name" value="MFS"/>
</dbReference>